<proteinExistence type="predicted"/>
<sequence>MKKSIFLSASVPTYGREFFDSCHPYQIQIAVRSLLLLALGRQRLVFGGHPSITPMVYAAGRSFGLNTIECVTIYQSAFFEDKFPLENQGFADIRIVAKEEELKDSILSMRRRMLEDNEFAVGIFIGGMKGIIDEYEMFREKSPDAKVIAVRAGGGATATLPCTQSDPAIQALEESGDYFSLFNSILGIDPNSERIFSN</sequence>
<dbReference type="EMBL" id="JAMDGY010000029">
    <property type="protein sequence ID" value="MDD0991467.1"/>
    <property type="molecule type" value="Genomic_DNA"/>
</dbReference>
<dbReference type="Pfam" id="PF18180">
    <property type="entry name" value="LD_cluster3"/>
    <property type="match status" value="1"/>
</dbReference>
<comment type="caution">
    <text evidence="1">The sequence shown here is derived from an EMBL/GenBank/DDBJ whole genome shotgun (WGS) entry which is preliminary data.</text>
</comment>
<reference evidence="1 2" key="1">
    <citation type="submission" date="2022-05" db="EMBL/GenBank/DDBJ databases">
        <title>Novel Pseudomonas spp. Isolated from a Rainbow Trout Aquaculture Facility.</title>
        <authorList>
            <person name="Testerman T."/>
            <person name="Graf J."/>
        </authorList>
    </citation>
    <scope>NUCLEOTIDE SEQUENCE [LARGE SCALE GENOMIC DNA]</scope>
    <source>
        <strain evidence="1 2">ID681</strain>
    </source>
</reference>
<dbReference type="RefSeq" id="WP_273913334.1">
    <property type="nucleotide sequence ID" value="NZ_JAMDGX010000081.1"/>
</dbReference>
<gene>
    <name evidence="1" type="ORF">M5G11_13050</name>
</gene>
<dbReference type="Proteomes" id="UP001148203">
    <property type="component" value="Unassembled WGS sequence"/>
</dbReference>
<dbReference type="InterPro" id="IPR041197">
    <property type="entry name" value="LD_cluster3"/>
</dbReference>
<accession>A0ABT5NTH7</accession>
<evidence type="ECO:0000313" key="1">
    <source>
        <dbReference type="EMBL" id="MDD0991467.1"/>
    </source>
</evidence>
<name>A0ABT5NTH7_9PSED</name>
<protein>
    <submittedName>
        <fullName evidence="1">Uncharacterized protein</fullName>
    </submittedName>
</protein>
<keyword evidence="2" id="KW-1185">Reference proteome</keyword>
<evidence type="ECO:0000313" key="2">
    <source>
        <dbReference type="Proteomes" id="UP001148203"/>
    </source>
</evidence>
<organism evidence="1 2">
    <name type="scientific">Pseudomonas fontis</name>
    <dbReference type="NCBI Taxonomy" id="2942633"/>
    <lineage>
        <taxon>Bacteria</taxon>
        <taxon>Pseudomonadati</taxon>
        <taxon>Pseudomonadota</taxon>
        <taxon>Gammaproteobacteria</taxon>
        <taxon>Pseudomonadales</taxon>
        <taxon>Pseudomonadaceae</taxon>
        <taxon>Pseudomonas</taxon>
    </lineage>
</organism>